<dbReference type="KEGG" id="nar:Saro_3008"/>
<dbReference type="STRING" id="279238.Saro_3008"/>
<protein>
    <submittedName>
        <fullName evidence="1">Endodeoxyribonuclease RusA</fullName>
    </submittedName>
</protein>
<gene>
    <name evidence="1" type="ordered locus">Saro_3008</name>
</gene>
<dbReference type="SUPFAM" id="SSF103084">
    <property type="entry name" value="Holliday junction resolvase RusA"/>
    <property type="match status" value="1"/>
</dbReference>
<sequence length="135" mass="14442">MMEFSFTVPGVPVGKGRPRFVKATGRAYTPEKTASYESLIAYAASQAMRGAQPINAPIGIKVQAVFPIPASWTKKRKESAVWHTSKPDGDNILKALGDALNGIVWADDSQVARTSIAKVYGDVPGLHVFVEALGV</sequence>
<keyword evidence="2" id="KW-1185">Reference proteome</keyword>
<dbReference type="Gene3D" id="3.30.1330.70">
    <property type="entry name" value="Holliday junction resolvase RusA"/>
    <property type="match status" value="1"/>
</dbReference>
<evidence type="ECO:0000313" key="1">
    <source>
        <dbReference type="EMBL" id="ABD27443.1"/>
    </source>
</evidence>
<dbReference type="AlphaFoldDB" id="Q2G3Y0"/>
<dbReference type="GO" id="GO:0006281">
    <property type="term" value="P:DNA repair"/>
    <property type="evidence" value="ECO:0007669"/>
    <property type="project" value="InterPro"/>
</dbReference>
<dbReference type="eggNOG" id="COG4570">
    <property type="taxonomic scope" value="Bacteria"/>
</dbReference>
<name>Q2G3Y0_NOVAD</name>
<dbReference type="InterPro" id="IPR008822">
    <property type="entry name" value="Endonuclease_RusA-like"/>
</dbReference>
<dbReference type="InterPro" id="IPR036614">
    <property type="entry name" value="RusA-like_sf"/>
</dbReference>
<dbReference type="HOGENOM" id="CLU_124338_1_0_5"/>
<dbReference type="Proteomes" id="UP000009134">
    <property type="component" value="Chromosome"/>
</dbReference>
<reference evidence="2" key="1">
    <citation type="submission" date="2006-01" db="EMBL/GenBank/DDBJ databases">
        <title>Complete sequence of Novosphingobium aromaticivorans DSM 12444.</title>
        <authorList>
            <consortium name="US DOE Joint Genome Institute"/>
            <person name="Copeland A."/>
            <person name="Lucas S."/>
            <person name="Lapidus A."/>
            <person name="Barry K."/>
            <person name="Detter J.C."/>
            <person name="Glavina T."/>
            <person name="Hammon N."/>
            <person name="Israni S."/>
            <person name="Pitluck S."/>
            <person name="Chain P."/>
            <person name="Malfatti S."/>
            <person name="Shin M."/>
            <person name="Vergez L."/>
            <person name="Schmutz J."/>
            <person name="Larimer F."/>
            <person name="Land M."/>
            <person name="Kyrpides N."/>
            <person name="Ivanova N."/>
            <person name="Fredrickson J."/>
            <person name="Balkwill D."/>
            <person name="Romine M.F."/>
            <person name="Richardson P."/>
        </authorList>
    </citation>
    <scope>NUCLEOTIDE SEQUENCE [LARGE SCALE GENOMIC DNA]</scope>
    <source>
        <strain evidence="2">ATCC 700278 / DSM 12444 / CCUG 56034 / CIP 105152 / NBRC 16084 / F199</strain>
    </source>
</reference>
<dbReference type="Pfam" id="PF05866">
    <property type="entry name" value="RusA"/>
    <property type="match status" value="1"/>
</dbReference>
<proteinExistence type="predicted"/>
<organism evidence="1 2">
    <name type="scientific">Novosphingobium aromaticivorans (strain ATCC 700278 / DSM 12444 / CCUG 56034 / CIP 105152 / NBRC 16084 / F199)</name>
    <dbReference type="NCBI Taxonomy" id="279238"/>
    <lineage>
        <taxon>Bacteria</taxon>
        <taxon>Pseudomonadati</taxon>
        <taxon>Pseudomonadota</taxon>
        <taxon>Alphaproteobacteria</taxon>
        <taxon>Sphingomonadales</taxon>
        <taxon>Sphingomonadaceae</taxon>
        <taxon>Novosphingobium</taxon>
    </lineage>
</organism>
<dbReference type="EMBL" id="CP000248">
    <property type="protein sequence ID" value="ABD27443.1"/>
    <property type="molecule type" value="Genomic_DNA"/>
</dbReference>
<dbReference type="GO" id="GO:0000287">
    <property type="term" value="F:magnesium ion binding"/>
    <property type="evidence" value="ECO:0007669"/>
    <property type="project" value="InterPro"/>
</dbReference>
<dbReference type="GO" id="GO:0006310">
    <property type="term" value="P:DNA recombination"/>
    <property type="evidence" value="ECO:0007669"/>
    <property type="project" value="InterPro"/>
</dbReference>
<accession>Q2G3Y0</accession>
<evidence type="ECO:0000313" key="2">
    <source>
        <dbReference type="Proteomes" id="UP000009134"/>
    </source>
</evidence>